<dbReference type="InterPro" id="IPR008271">
    <property type="entry name" value="Ser/Thr_kinase_AS"/>
</dbReference>
<sequence>MPRCCNENKAVSSVGTSREHNTEDILLTQSRSFTIGNQLELEEDPPIVEKSHRRVRCDLSPVPTSTSTNLNIKLLSIKGDRNIRQDQVDTGSGGYRERKKEIKKRAAIGNTVRGFLSSGHSRQDRYETNRQQSSGGSGLSSLCPKLVASGGGGNQGGISLSVGHLASQEAGGPCSVVTTQRIHNHTHNHKRQRKLSIVSQAGTSAHNSGDRKTSNINRSSTPICKKQVRTQRTDVTDSLSITSNGIASNSPSSKKKVLSALRISEKSSSRNLNSPSLDHENDRSFSDAEEAITATENVFNVPGSTSTPSTPLSRLKSKKSDEDETSMECNISEEGADLSQNTSDKKESLNPNDPNEQRASTSECFEFSKTSNITRKISTNSVEEEIGAQNKQKLFSTSSTSTKSTECKSIKSRSKYVTEKMIEQQNNKNLKEANMERNIDTTLATEMSSTIKKNNEKTKQKTSNEESTNIEEIEDLAKNLEKNMIDDKKNTQQSEEKIKSSRFVTSKVSEEIIDTEVKDIDAQREVEEEEVTIYDDDNGTSISDIVAAQALHESLSKLGKVPPLDTEMENVSGANTQDEIKMAKEEKGEMAKEVVQEETVEGFIGPLLDENFKADEKLTQKTMAMEEVRNLLMKVKVQTVEDDDDEEKAIGISPDGRFLKFEEEIGRGSFKTVYRGLDTQTGVAVAWCELQEKKLNKTERLRFREEAEMLKGLQHPNIVRFYDYWEVTLTRRKYIVLVTELMTSGTLKTYLRRFKKINPKVVKSWCRQILKGLSFLHSRSPPIIHRDLKCDNIFITGTTGSVKIGDLGLATLKNRSFAKSVIGTPEFMAPEMYEEHYDESVDVYAFGMCMLEMATSEYPYSECTGPAQIYKRVVSGVKPQSYDKVENPEVREIIEMCIRLKKEERPLVKDLLNHEFFADDVGLKLEMVSRDSAVADAELSRVEFRLRVLDPKKLLCCEKEKNVKPKKKRNV</sequence>
<evidence type="ECO:0000256" key="2">
    <source>
        <dbReference type="ARBA" id="ARBA00012513"/>
    </source>
</evidence>
<dbReference type="SMART" id="SM00220">
    <property type="entry name" value="S_TKc"/>
    <property type="match status" value="1"/>
</dbReference>
<keyword evidence="4" id="KW-0808">Transferase</keyword>
<gene>
    <name evidence="12" type="ORF">E2986_14012</name>
</gene>
<dbReference type="GO" id="GO:0005524">
    <property type="term" value="F:ATP binding"/>
    <property type="evidence" value="ECO:0007669"/>
    <property type="project" value="UniProtKB-KW"/>
</dbReference>
<comment type="cofactor">
    <cofactor evidence="1">
        <name>Mg(2+)</name>
        <dbReference type="ChEBI" id="CHEBI:18420"/>
    </cofactor>
</comment>
<evidence type="ECO:0000256" key="1">
    <source>
        <dbReference type="ARBA" id="ARBA00001946"/>
    </source>
</evidence>
<organism evidence="12 13">
    <name type="scientific">Frieseomelitta varia</name>
    <dbReference type="NCBI Taxonomy" id="561572"/>
    <lineage>
        <taxon>Eukaryota</taxon>
        <taxon>Metazoa</taxon>
        <taxon>Ecdysozoa</taxon>
        <taxon>Arthropoda</taxon>
        <taxon>Hexapoda</taxon>
        <taxon>Insecta</taxon>
        <taxon>Pterygota</taxon>
        <taxon>Neoptera</taxon>
        <taxon>Endopterygota</taxon>
        <taxon>Hymenoptera</taxon>
        <taxon>Apocrita</taxon>
        <taxon>Aculeata</taxon>
        <taxon>Apoidea</taxon>
        <taxon>Anthophila</taxon>
        <taxon>Apidae</taxon>
        <taxon>Frieseomelitta</taxon>
    </lineage>
</organism>
<feature type="domain" description="Protein kinase" evidence="11">
    <location>
        <begin position="659"/>
        <end position="917"/>
    </location>
</feature>
<dbReference type="GO" id="GO:0004674">
    <property type="term" value="F:protein serine/threonine kinase activity"/>
    <property type="evidence" value="ECO:0007669"/>
    <property type="project" value="UniProtKB-KW"/>
</dbReference>
<dbReference type="FunFam" id="1.10.510.10:FF:000006">
    <property type="entry name" value="Serine/threonine-protein kinase WNK1 isoform 2"/>
    <property type="match status" value="1"/>
</dbReference>
<dbReference type="Proteomes" id="UP000655588">
    <property type="component" value="Unassembled WGS sequence"/>
</dbReference>
<dbReference type="PROSITE" id="PS00108">
    <property type="entry name" value="PROTEIN_KINASE_ST"/>
    <property type="match status" value="1"/>
</dbReference>
<dbReference type="InterPro" id="IPR000719">
    <property type="entry name" value="Prot_kinase_dom"/>
</dbReference>
<dbReference type="InterPro" id="IPR050588">
    <property type="entry name" value="WNK_Ser-Thr_kinase"/>
</dbReference>
<feature type="region of interest" description="Disordered" evidence="10">
    <location>
        <begin position="113"/>
        <end position="140"/>
    </location>
</feature>
<evidence type="ECO:0000256" key="9">
    <source>
        <dbReference type="ARBA" id="ARBA00048679"/>
    </source>
</evidence>
<dbReference type="EMBL" id="WNWW01000230">
    <property type="protein sequence ID" value="KAF3428170.1"/>
    <property type="molecule type" value="Genomic_DNA"/>
</dbReference>
<feature type="compositionally biased region" description="Low complexity" evidence="10">
    <location>
        <begin position="302"/>
        <end position="311"/>
    </location>
</feature>
<evidence type="ECO:0000256" key="3">
    <source>
        <dbReference type="ARBA" id="ARBA00022527"/>
    </source>
</evidence>
<dbReference type="InterPro" id="IPR011009">
    <property type="entry name" value="Kinase-like_dom_sf"/>
</dbReference>
<evidence type="ECO:0000256" key="7">
    <source>
        <dbReference type="ARBA" id="ARBA00022840"/>
    </source>
</evidence>
<dbReference type="CDD" id="cd13983">
    <property type="entry name" value="STKc_WNK"/>
    <property type="match status" value="1"/>
</dbReference>
<accession>A0A833VYE6</accession>
<dbReference type="EC" id="2.7.11.1" evidence="2"/>
<feature type="region of interest" description="Disordered" evidence="10">
    <location>
        <begin position="200"/>
        <end position="284"/>
    </location>
</feature>
<evidence type="ECO:0000256" key="10">
    <source>
        <dbReference type="SAM" id="MobiDB-lite"/>
    </source>
</evidence>
<evidence type="ECO:0000256" key="5">
    <source>
        <dbReference type="ARBA" id="ARBA00022741"/>
    </source>
</evidence>
<evidence type="ECO:0000313" key="12">
    <source>
        <dbReference type="EMBL" id="KAF3428170.1"/>
    </source>
</evidence>
<dbReference type="Pfam" id="PF00069">
    <property type="entry name" value="Pkinase"/>
    <property type="match status" value="1"/>
</dbReference>
<feature type="region of interest" description="Disordered" evidence="10">
    <location>
        <begin position="444"/>
        <end position="468"/>
    </location>
</feature>
<comment type="catalytic activity">
    <reaction evidence="9">
        <text>L-seryl-[protein] + ATP = O-phospho-L-seryl-[protein] + ADP + H(+)</text>
        <dbReference type="Rhea" id="RHEA:17989"/>
        <dbReference type="Rhea" id="RHEA-COMP:9863"/>
        <dbReference type="Rhea" id="RHEA-COMP:11604"/>
        <dbReference type="ChEBI" id="CHEBI:15378"/>
        <dbReference type="ChEBI" id="CHEBI:29999"/>
        <dbReference type="ChEBI" id="CHEBI:30616"/>
        <dbReference type="ChEBI" id="CHEBI:83421"/>
        <dbReference type="ChEBI" id="CHEBI:456216"/>
        <dbReference type="EC" id="2.7.11.1"/>
    </reaction>
</comment>
<evidence type="ECO:0000256" key="4">
    <source>
        <dbReference type="ARBA" id="ARBA00022679"/>
    </source>
</evidence>
<feature type="region of interest" description="Disordered" evidence="10">
    <location>
        <begin position="296"/>
        <end position="363"/>
    </location>
</feature>
<protein>
    <recommendedName>
        <fullName evidence="2">non-specific serine/threonine protein kinase</fullName>
        <ecNumber evidence="2">2.7.11.1</ecNumber>
    </recommendedName>
</protein>
<evidence type="ECO:0000313" key="13">
    <source>
        <dbReference type="Proteomes" id="UP000655588"/>
    </source>
</evidence>
<dbReference type="AlphaFoldDB" id="A0A833VYE6"/>
<feature type="compositionally biased region" description="Polar residues" evidence="10">
    <location>
        <begin position="236"/>
        <end position="252"/>
    </location>
</feature>
<evidence type="ECO:0000256" key="6">
    <source>
        <dbReference type="ARBA" id="ARBA00022777"/>
    </source>
</evidence>
<keyword evidence="5" id="KW-0547">Nucleotide-binding</keyword>
<dbReference type="SUPFAM" id="SSF56112">
    <property type="entry name" value="Protein kinase-like (PK-like)"/>
    <property type="match status" value="1"/>
</dbReference>
<name>A0A833VYE6_9HYME</name>
<dbReference type="Gene3D" id="3.30.200.20">
    <property type="entry name" value="Phosphorylase Kinase, domain 1"/>
    <property type="match status" value="1"/>
</dbReference>
<dbReference type="FunFam" id="3.30.200.20:FF:000010">
    <property type="entry name" value="Serine/threonine-protein kinase WNK1 isoform 2"/>
    <property type="match status" value="1"/>
</dbReference>
<reference evidence="12" key="1">
    <citation type="submission" date="2019-11" db="EMBL/GenBank/DDBJ databases">
        <title>The nuclear and mitochondrial genomes of Frieseomelitta varia - a highly eusocial stingless bee (Meliponini) with a permanently sterile worker caste.</title>
        <authorList>
            <person name="Freitas F.C.P."/>
            <person name="Lourenco A.P."/>
            <person name="Nunes F.M.F."/>
            <person name="Paschoal A.R."/>
            <person name="Abreu F.C.P."/>
            <person name="Barbin F.O."/>
            <person name="Bataglia L."/>
            <person name="Cardoso-Junior C.A.M."/>
            <person name="Cervoni M.S."/>
            <person name="Silva S.R."/>
            <person name="Dalarmi F."/>
            <person name="Del Lama M.A."/>
            <person name="Depintor T.S."/>
            <person name="Ferreira K.M."/>
            <person name="Goria P.S."/>
            <person name="Jaskot M.C."/>
            <person name="Lago D.C."/>
            <person name="Luna-Lucena D."/>
            <person name="Moda L.M."/>
            <person name="Nascimento L."/>
            <person name="Pedrino M."/>
            <person name="Rabico F.O."/>
            <person name="Sanches F.C."/>
            <person name="Santos D.E."/>
            <person name="Santos C.G."/>
            <person name="Vieira J."/>
            <person name="Lopes T.F."/>
            <person name="Barchuk A.R."/>
            <person name="Hartfelder K."/>
            <person name="Simoes Z.L.P."/>
            <person name="Bitondi M.M.G."/>
            <person name="Pinheiro D.G."/>
        </authorList>
    </citation>
    <scope>NUCLEOTIDE SEQUENCE</scope>
    <source>
        <strain evidence="12">USP_RPSP 00005682</strain>
        <tissue evidence="12">Whole individual</tissue>
    </source>
</reference>
<comment type="caution">
    <text evidence="12">The sequence shown here is derived from an EMBL/GenBank/DDBJ whole genome shotgun (WGS) entry which is preliminary data.</text>
</comment>
<keyword evidence="13" id="KW-1185">Reference proteome</keyword>
<evidence type="ECO:0000259" key="11">
    <source>
        <dbReference type="PROSITE" id="PS50011"/>
    </source>
</evidence>
<dbReference type="Gene3D" id="1.10.510.10">
    <property type="entry name" value="Transferase(Phosphotransferase) domain 1"/>
    <property type="match status" value="1"/>
</dbReference>
<feature type="compositionally biased region" description="Basic and acidic residues" evidence="10">
    <location>
        <begin position="453"/>
        <end position="464"/>
    </location>
</feature>
<evidence type="ECO:0000256" key="8">
    <source>
        <dbReference type="ARBA" id="ARBA00047899"/>
    </source>
</evidence>
<keyword evidence="6" id="KW-0418">Kinase</keyword>
<proteinExistence type="predicted"/>
<feature type="compositionally biased region" description="Polar residues" evidence="10">
    <location>
        <begin position="349"/>
        <end position="363"/>
    </location>
</feature>
<dbReference type="PANTHER" id="PTHR13902">
    <property type="entry name" value="SERINE/THREONINE-PROTEIN KINASE WNK WITH NO LYSINE -RELATED"/>
    <property type="match status" value="1"/>
</dbReference>
<dbReference type="PROSITE" id="PS50011">
    <property type="entry name" value="PROTEIN_KINASE_DOM"/>
    <property type="match status" value="1"/>
</dbReference>
<keyword evidence="7" id="KW-0067">ATP-binding</keyword>
<comment type="catalytic activity">
    <reaction evidence="8">
        <text>L-threonyl-[protein] + ATP = O-phospho-L-threonyl-[protein] + ADP + H(+)</text>
        <dbReference type="Rhea" id="RHEA:46608"/>
        <dbReference type="Rhea" id="RHEA-COMP:11060"/>
        <dbReference type="Rhea" id="RHEA-COMP:11605"/>
        <dbReference type="ChEBI" id="CHEBI:15378"/>
        <dbReference type="ChEBI" id="CHEBI:30013"/>
        <dbReference type="ChEBI" id="CHEBI:30616"/>
        <dbReference type="ChEBI" id="CHEBI:61977"/>
        <dbReference type="ChEBI" id="CHEBI:456216"/>
        <dbReference type="EC" id="2.7.11.1"/>
    </reaction>
</comment>
<keyword evidence="3" id="KW-0723">Serine/threonine-protein kinase</keyword>